<protein>
    <submittedName>
        <fullName evidence="1">Uncharacterized protein</fullName>
    </submittedName>
</protein>
<proteinExistence type="predicted"/>
<evidence type="ECO:0000313" key="1">
    <source>
        <dbReference type="EMBL" id="SCB56554.1"/>
    </source>
</evidence>
<dbReference type="Proteomes" id="UP000198723">
    <property type="component" value="Unassembled WGS sequence"/>
</dbReference>
<dbReference type="EMBL" id="FMAJ01000001">
    <property type="protein sequence ID" value="SCB56554.1"/>
    <property type="molecule type" value="Genomic_DNA"/>
</dbReference>
<name>A0A1C3XWW6_9HYPH</name>
<sequence length="46" mass="5268">MSISGITNIALTGMRAQTTRMGAIADKRRKQQYARLRKADYQPHFD</sequence>
<organism evidence="1 2">
    <name type="scientific">Rhizobium aethiopicum</name>
    <dbReference type="NCBI Taxonomy" id="1138170"/>
    <lineage>
        <taxon>Bacteria</taxon>
        <taxon>Pseudomonadati</taxon>
        <taxon>Pseudomonadota</taxon>
        <taxon>Alphaproteobacteria</taxon>
        <taxon>Hyphomicrobiales</taxon>
        <taxon>Rhizobiaceae</taxon>
        <taxon>Rhizobium/Agrobacterium group</taxon>
        <taxon>Rhizobium</taxon>
    </lineage>
</organism>
<dbReference type="AlphaFoldDB" id="A0A1C3XWW6"/>
<reference evidence="1 2" key="1">
    <citation type="submission" date="2016-08" db="EMBL/GenBank/DDBJ databases">
        <authorList>
            <person name="Seilhamer J.J."/>
        </authorList>
    </citation>
    <scope>NUCLEOTIDE SEQUENCE [LARGE SCALE GENOMIC DNA]</scope>
    <source>
        <strain evidence="1 2">HBR26</strain>
    </source>
</reference>
<gene>
    <name evidence="1" type="ORF">GA0061105_101383</name>
</gene>
<accession>A0A1C3XWW6</accession>
<evidence type="ECO:0000313" key="2">
    <source>
        <dbReference type="Proteomes" id="UP000198723"/>
    </source>
</evidence>